<keyword evidence="3" id="KW-1185">Reference proteome</keyword>
<dbReference type="Proteomes" id="UP001249851">
    <property type="component" value="Unassembled WGS sequence"/>
</dbReference>
<gene>
    <name evidence="2" type="ORF">P5673_019197</name>
</gene>
<evidence type="ECO:0000256" key="1">
    <source>
        <dbReference type="SAM" id="MobiDB-lite"/>
    </source>
</evidence>
<proteinExistence type="predicted"/>
<evidence type="ECO:0000313" key="2">
    <source>
        <dbReference type="EMBL" id="KAK2558482.1"/>
    </source>
</evidence>
<name>A0AAD9V291_ACRCE</name>
<feature type="compositionally biased region" description="Polar residues" evidence="1">
    <location>
        <begin position="18"/>
        <end position="30"/>
    </location>
</feature>
<dbReference type="AlphaFoldDB" id="A0AAD9V291"/>
<feature type="region of interest" description="Disordered" evidence="1">
    <location>
        <begin position="1"/>
        <end position="31"/>
    </location>
</feature>
<feature type="compositionally biased region" description="Basic and acidic residues" evidence="1">
    <location>
        <begin position="1"/>
        <end position="15"/>
    </location>
</feature>
<reference evidence="2" key="2">
    <citation type="journal article" date="2023" name="Science">
        <title>Genomic signatures of disease resistance in endangered staghorn corals.</title>
        <authorList>
            <person name="Vollmer S.V."/>
            <person name="Selwyn J.D."/>
            <person name="Despard B.A."/>
            <person name="Roesel C.L."/>
        </authorList>
    </citation>
    <scope>NUCLEOTIDE SEQUENCE</scope>
    <source>
        <strain evidence="2">K2</strain>
    </source>
</reference>
<organism evidence="2 3">
    <name type="scientific">Acropora cervicornis</name>
    <name type="common">Staghorn coral</name>
    <dbReference type="NCBI Taxonomy" id="6130"/>
    <lineage>
        <taxon>Eukaryota</taxon>
        <taxon>Metazoa</taxon>
        <taxon>Cnidaria</taxon>
        <taxon>Anthozoa</taxon>
        <taxon>Hexacorallia</taxon>
        <taxon>Scleractinia</taxon>
        <taxon>Astrocoeniina</taxon>
        <taxon>Acroporidae</taxon>
        <taxon>Acropora</taxon>
    </lineage>
</organism>
<protein>
    <submittedName>
        <fullName evidence="2">Uncharacterized protein</fullName>
    </submittedName>
</protein>
<sequence>MDVRDRKNTPHREIAQKTPMSGQTSSVSEQTEMHHMTQYYNKKKTNLQPPTPSKHFKANNEIKRWQEQRGKEEVHLPCKVLEIASL</sequence>
<accession>A0AAD9V291</accession>
<reference evidence="2" key="1">
    <citation type="journal article" date="2023" name="G3 (Bethesda)">
        <title>Whole genome assembly and annotation of the endangered Caribbean coral Acropora cervicornis.</title>
        <authorList>
            <person name="Selwyn J.D."/>
            <person name="Vollmer S.V."/>
        </authorList>
    </citation>
    <scope>NUCLEOTIDE SEQUENCE</scope>
    <source>
        <strain evidence="2">K2</strain>
    </source>
</reference>
<comment type="caution">
    <text evidence="2">The sequence shown here is derived from an EMBL/GenBank/DDBJ whole genome shotgun (WGS) entry which is preliminary data.</text>
</comment>
<dbReference type="EMBL" id="JARQWQ010000044">
    <property type="protein sequence ID" value="KAK2558482.1"/>
    <property type="molecule type" value="Genomic_DNA"/>
</dbReference>
<evidence type="ECO:0000313" key="3">
    <source>
        <dbReference type="Proteomes" id="UP001249851"/>
    </source>
</evidence>